<comment type="caution">
    <text evidence="1">The sequence shown here is derived from an EMBL/GenBank/DDBJ whole genome shotgun (WGS) entry which is preliminary data.</text>
</comment>
<reference evidence="1 2" key="1">
    <citation type="submission" date="2020-08" db="EMBL/GenBank/DDBJ databases">
        <authorList>
            <person name="Koutsovoulos G."/>
            <person name="Danchin GJ E."/>
        </authorList>
    </citation>
    <scope>NUCLEOTIDE SEQUENCE [LARGE SCALE GENOMIC DNA]</scope>
</reference>
<evidence type="ECO:0000313" key="2">
    <source>
        <dbReference type="Proteomes" id="UP000580250"/>
    </source>
</evidence>
<sequence>MILSYILLNFHYLLRSPSLRSRLFITKVFIERLDLNIIGGIINTLEHLHYPFKLNSHWWWPWIPAKSEFFLPMH</sequence>
<accession>A0A6V7VZX4</accession>
<name>A0A6V7VZX4_MELEN</name>
<protein>
    <submittedName>
        <fullName evidence="1">Uncharacterized protein</fullName>
    </submittedName>
</protein>
<evidence type="ECO:0000313" key="1">
    <source>
        <dbReference type="EMBL" id="CAD2180382.1"/>
    </source>
</evidence>
<organism evidence="1 2">
    <name type="scientific">Meloidogyne enterolobii</name>
    <name type="common">Root-knot nematode worm</name>
    <name type="synonym">Meloidogyne mayaguensis</name>
    <dbReference type="NCBI Taxonomy" id="390850"/>
    <lineage>
        <taxon>Eukaryota</taxon>
        <taxon>Metazoa</taxon>
        <taxon>Ecdysozoa</taxon>
        <taxon>Nematoda</taxon>
        <taxon>Chromadorea</taxon>
        <taxon>Rhabditida</taxon>
        <taxon>Tylenchina</taxon>
        <taxon>Tylenchomorpha</taxon>
        <taxon>Tylenchoidea</taxon>
        <taxon>Meloidogynidae</taxon>
        <taxon>Meloidogyninae</taxon>
        <taxon>Meloidogyne</taxon>
    </lineage>
</organism>
<proteinExistence type="predicted"/>
<dbReference type="Proteomes" id="UP000580250">
    <property type="component" value="Unassembled WGS sequence"/>
</dbReference>
<dbReference type="AlphaFoldDB" id="A0A6V7VZX4"/>
<gene>
    <name evidence="1" type="ORF">MENT_LOCUS32455</name>
</gene>
<dbReference type="EMBL" id="CAJEWN010000369">
    <property type="protein sequence ID" value="CAD2180382.1"/>
    <property type="molecule type" value="Genomic_DNA"/>
</dbReference>